<feature type="compositionally biased region" description="Polar residues" evidence="1">
    <location>
        <begin position="132"/>
        <end position="143"/>
    </location>
</feature>
<proteinExistence type="predicted"/>
<protein>
    <submittedName>
        <fullName evidence="2">Uncharacterized protein</fullName>
    </submittedName>
</protein>
<feature type="compositionally biased region" description="Basic and acidic residues" evidence="1">
    <location>
        <begin position="35"/>
        <end position="44"/>
    </location>
</feature>
<dbReference type="EMBL" id="JAPWTK010000009">
    <property type="protein sequence ID" value="KAJ8960131.1"/>
    <property type="molecule type" value="Genomic_DNA"/>
</dbReference>
<feature type="region of interest" description="Disordered" evidence="1">
    <location>
        <begin position="18"/>
        <end position="95"/>
    </location>
</feature>
<feature type="compositionally biased region" description="Polar residues" evidence="1">
    <location>
        <begin position="19"/>
        <end position="28"/>
    </location>
</feature>
<evidence type="ECO:0000313" key="2">
    <source>
        <dbReference type="EMBL" id="KAJ8960131.1"/>
    </source>
</evidence>
<keyword evidence="3" id="KW-1185">Reference proteome</keyword>
<gene>
    <name evidence="2" type="ORF">NQ318_003850</name>
</gene>
<sequence length="255" mass="27460">MPSVRLILRRAKLAAEDPYSNSFISPNSAGAVHRVPKDTHRPAGDRTTGPDDILATDTVREEVATSLATETPASSIHERDERSADPILSRTAGPDDLLVGKHLEDSLDGNEVELSGRIGGFIRPSRTDKDLPSSQLQRTSTPDSGEEQGAPQARSLPLQEPHEITPSATTTHSFATPLYLQGKGRQANPDIQDIITGIVKLLNGNVNVQANTAPAMGRPLRPLSTRINNRGPPRITDIPALPPDFDVPAPLPLRR</sequence>
<feature type="region of interest" description="Disordered" evidence="1">
    <location>
        <begin position="217"/>
        <end position="255"/>
    </location>
</feature>
<accession>A0AAV8Z9X3</accession>
<comment type="caution">
    <text evidence="2">The sequence shown here is derived from an EMBL/GenBank/DDBJ whole genome shotgun (WGS) entry which is preliminary data.</text>
</comment>
<evidence type="ECO:0000256" key="1">
    <source>
        <dbReference type="SAM" id="MobiDB-lite"/>
    </source>
</evidence>
<reference evidence="2" key="1">
    <citation type="journal article" date="2023" name="Insect Mol. Biol.">
        <title>Genome sequencing provides insights into the evolution of gene families encoding plant cell wall-degrading enzymes in longhorned beetles.</title>
        <authorList>
            <person name="Shin N.R."/>
            <person name="Okamura Y."/>
            <person name="Kirsch R."/>
            <person name="Pauchet Y."/>
        </authorList>
    </citation>
    <scope>NUCLEOTIDE SEQUENCE</scope>
    <source>
        <strain evidence="2">AMC_N1</strain>
    </source>
</reference>
<dbReference type="AlphaFoldDB" id="A0AAV8Z9X3"/>
<organism evidence="2 3">
    <name type="scientific">Aromia moschata</name>
    <dbReference type="NCBI Taxonomy" id="1265417"/>
    <lineage>
        <taxon>Eukaryota</taxon>
        <taxon>Metazoa</taxon>
        <taxon>Ecdysozoa</taxon>
        <taxon>Arthropoda</taxon>
        <taxon>Hexapoda</taxon>
        <taxon>Insecta</taxon>
        <taxon>Pterygota</taxon>
        <taxon>Neoptera</taxon>
        <taxon>Endopterygota</taxon>
        <taxon>Coleoptera</taxon>
        <taxon>Polyphaga</taxon>
        <taxon>Cucujiformia</taxon>
        <taxon>Chrysomeloidea</taxon>
        <taxon>Cerambycidae</taxon>
        <taxon>Cerambycinae</taxon>
        <taxon>Callichromatini</taxon>
        <taxon>Aromia</taxon>
    </lineage>
</organism>
<dbReference type="Proteomes" id="UP001162162">
    <property type="component" value="Unassembled WGS sequence"/>
</dbReference>
<evidence type="ECO:0000313" key="3">
    <source>
        <dbReference type="Proteomes" id="UP001162162"/>
    </source>
</evidence>
<name>A0AAV8Z9X3_9CUCU</name>
<feature type="region of interest" description="Disordered" evidence="1">
    <location>
        <begin position="118"/>
        <end position="159"/>
    </location>
</feature>